<dbReference type="OrthoDB" id="3227561at2"/>
<dbReference type="Pfam" id="PF13468">
    <property type="entry name" value="Glyoxalase_3"/>
    <property type="match status" value="1"/>
</dbReference>
<dbReference type="PANTHER" id="PTHR40265:SF1">
    <property type="entry name" value="GLYOXALASE-LIKE DOMAIN-CONTAINING PROTEIN"/>
    <property type="match status" value="1"/>
</dbReference>
<sequence length="202" mass="21589">MERLDHLVLATPDLLATSDLLARQLGVTPSPGGSHAGRGTRNLLARLGSRSYLEIIGIDEDQRDHLGPRPFRVDEIDTPTVVNWAVGVPDTRGARLNAVNAGYDPGPASAMQRIRPDGVVLSWLLTMPTSATTPFLIDWLGSTHPAEDAAAGITLISLRVRHPDPKTVSRQIRALGIAMTVEQGPEALLVTLSGPRGNLTFG</sequence>
<dbReference type="Proteomes" id="UP000268084">
    <property type="component" value="Chromosome"/>
</dbReference>
<reference evidence="2 3" key="2">
    <citation type="submission" date="2018-12" db="EMBL/GenBank/DDBJ databases">
        <title>Nakamurella antarcticus sp. nov., isolated from Antarctica South Shetland Islands soil.</title>
        <authorList>
            <person name="Peng F."/>
        </authorList>
    </citation>
    <scope>NUCLEOTIDE SEQUENCE [LARGE SCALE GENOMIC DNA]</scope>
    <source>
        <strain evidence="2 3">S14-144</strain>
    </source>
</reference>
<dbReference type="KEGG" id="nak:EH165_08500"/>
<gene>
    <name evidence="2" type="ORF">EH165_08500</name>
</gene>
<dbReference type="PANTHER" id="PTHR40265">
    <property type="entry name" value="BLL2707 PROTEIN"/>
    <property type="match status" value="1"/>
</dbReference>
<name>A0A3G8ZQG9_9ACTN</name>
<keyword evidence="3" id="KW-1185">Reference proteome</keyword>
<accession>A0A3G8ZQG9</accession>
<evidence type="ECO:0000259" key="1">
    <source>
        <dbReference type="Pfam" id="PF13468"/>
    </source>
</evidence>
<organism evidence="2 3">
    <name type="scientific">Nakamurella antarctica</name>
    <dbReference type="NCBI Taxonomy" id="1902245"/>
    <lineage>
        <taxon>Bacteria</taxon>
        <taxon>Bacillati</taxon>
        <taxon>Actinomycetota</taxon>
        <taxon>Actinomycetes</taxon>
        <taxon>Nakamurellales</taxon>
        <taxon>Nakamurellaceae</taxon>
        <taxon>Nakamurella</taxon>
    </lineage>
</organism>
<protein>
    <submittedName>
        <fullName evidence="2">VOC family protein</fullName>
    </submittedName>
</protein>
<evidence type="ECO:0000313" key="2">
    <source>
        <dbReference type="EMBL" id="AZI59503.1"/>
    </source>
</evidence>
<feature type="domain" description="Glyoxalase-like" evidence="1">
    <location>
        <begin position="4"/>
        <end position="175"/>
    </location>
</feature>
<dbReference type="SUPFAM" id="SSF54593">
    <property type="entry name" value="Glyoxalase/Bleomycin resistance protein/Dihydroxybiphenyl dioxygenase"/>
    <property type="match status" value="1"/>
</dbReference>
<proteinExistence type="predicted"/>
<dbReference type="EMBL" id="CP034170">
    <property type="protein sequence ID" value="AZI59503.1"/>
    <property type="molecule type" value="Genomic_DNA"/>
</dbReference>
<reference evidence="2 3" key="1">
    <citation type="submission" date="2018-11" db="EMBL/GenBank/DDBJ databases">
        <authorList>
            <person name="Da X."/>
        </authorList>
    </citation>
    <scope>NUCLEOTIDE SEQUENCE [LARGE SCALE GENOMIC DNA]</scope>
    <source>
        <strain evidence="2 3">S14-144</strain>
    </source>
</reference>
<dbReference type="InterPro" id="IPR025870">
    <property type="entry name" value="Glyoxalase-like_dom"/>
</dbReference>
<evidence type="ECO:0000313" key="3">
    <source>
        <dbReference type="Proteomes" id="UP000268084"/>
    </source>
</evidence>
<dbReference type="InterPro" id="IPR029068">
    <property type="entry name" value="Glyas_Bleomycin-R_OHBP_Dase"/>
</dbReference>
<dbReference type="Gene3D" id="3.10.180.10">
    <property type="entry name" value="2,3-Dihydroxybiphenyl 1,2-Dioxygenase, domain 1"/>
    <property type="match status" value="1"/>
</dbReference>
<dbReference type="AlphaFoldDB" id="A0A3G8ZQG9"/>